<accession>A0A6C0JTD3</accession>
<organism evidence="1">
    <name type="scientific">viral metagenome</name>
    <dbReference type="NCBI Taxonomy" id="1070528"/>
    <lineage>
        <taxon>unclassified sequences</taxon>
        <taxon>metagenomes</taxon>
        <taxon>organismal metagenomes</taxon>
    </lineage>
</organism>
<evidence type="ECO:0008006" key="2">
    <source>
        <dbReference type="Google" id="ProtNLM"/>
    </source>
</evidence>
<name>A0A6C0JTD3_9ZZZZ</name>
<evidence type="ECO:0000313" key="1">
    <source>
        <dbReference type="EMBL" id="QHU08161.1"/>
    </source>
</evidence>
<dbReference type="AlphaFoldDB" id="A0A6C0JTD3"/>
<reference evidence="1" key="1">
    <citation type="journal article" date="2020" name="Nature">
        <title>Giant virus diversity and host interactions through global metagenomics.</title>
        <authorList>
            <person name="Schulz F."/>
            <person name="Roux S."/>
            <person name="Paez-Espino D."/>
            <person name="Jungbluth S."/>
            <person name="Walsh D.A."/>
            <person name="Denef V.J."/>
            <person name="McMahon K.D."/>
            <person name="Konstantinidis K.T."/>
            <person name="Eloe-Fadrosh E.A."/>
            <person name="Kyrpides N.C."/>
            <person name="Woyke T."/>
        </authorList>
    </citation>
    <scope>NUCLEOTIDE SEQUENCE</scope>
    <source>
        <strain evidence="1">GVMAG-S-1062768-28</strain>
    </source>
</reference>
<sequence length="147" mass="17155">MSEQRYSRFVHLCSTGSLKQMREEALLIKDQEEITTGLYWACYNGSPKKVEFIMSLLTDNNNITLKHLRTACVPYYDRNLDSHLKTVEILLANFSFNIPNLDKFITDITIPCNEPYEYATYLATLKILLTEHYYRIDGPGYNQNIIE</sequence>
<proteinExistence type="predicted"/>
<dbReference type="EMBL" id="MN740695">
    <property type="protein sequence ID" value="QHU08161.1"/>
    <property type="molecule type" value="Genomic_DNA"/>
</dbReference>
<protein>
    <recommendedName>
        <fullName evidence="2">Ankyrin repeat protein</fullName>
    </recommendedName>
</protein>